<dbReference type="PANTHER" id="PTHR33279">
    <property type="entry name" value="SULFUR CARRIER PROTEIN YEDF-RELATED"/>
    <property type="match status" value="1"/>
</dbReference>
<dbReference type="InterPro" id="IPR027396">
    <property type="entry name" value="DsrEFH-like"/>
</dbReference>
<protein>
    <submittedName>
        <fullName evidence="3">Selenium metabolism protein</fullName>
    </submittedName>
</protein>
<dbReference type="PANTHER" id="PTHR33279:SF6">
    <property type="entry name" value="SULFUR CARRIER PROTEIN YEDF-RELATED"/>
    <property type="match status" value="1"/>
</dbReference>
<evidence type="ECO:0000313" key="3">
    <source>
        <dbReference type="EMBL" id="AJC90279.1"/>
    </source>
</evidence>
<evidence type="ECO:0000313" key="4">
    <source>
        <dbReference type="Proteomes" id="UP000031135"/>
    </source>
</evidence>
<dbReference type="InterPro" id="IPR001455">
    <property type="entry name" value="TusA-like"/>
</dbReference>
<sequence length="192" mass="21615">MKIDCRDLACPRPVMETKKVLEELKENENLEILLNSQASKENVMRFLKSLNLEFSVKDLGDESIISITKDSNIIQTQEQNLQEYNVLFLKSDKVGEGELGKNLMLGFLKTLKDLPNRPQKILCVNESVLINVDSSHLAFEAMRELENLGVEIYSCGACLEFFGKSNALKIGKIGNAYEILNELFGKAKIISL</sequence>
<dbReference type="HOGENOM" id="CLU_097491_0_0_7"/>
<dbReference type="InterPro" id="IPR036868">
    <property type="entry name" value="TusA-like_sf"/>
</dbReference>
<dbReference type="Gene3D" id="3.30.110.40">
    <property type="entry name" value="TusA-like domain"/>
    <property type="match status" value="1"/>
</dbReference>
<proteinExistence type="inferred from homology"/>
<evidence type="ECO:0000256" key="1">
    <source>
        <dbReference type="ARBA" id="ARBA00008984"/>
    </source>
</evidence>
<dbReference type="KEGG" id="csm:CSUB8521_0395"/>
<dbReference type="EMBL" id="CP007772">
    <property type="protein sequence ID" value="AJC90279.1"/>
    <property type="molecule type" value="Genomic_DNA"/>
</dbReference>
<dbReference type="OrthoDB" id="9801500at2"/>
<dbReference type="Pfam" id="PF01206">
    <property type="entry name" value="TusA"/>
    <property type="match status" value="1"/>
</dbReference>
<dbReference type="SUPFAM" id="SSF75169">
    <property type="entry name" value="DsrEFH-like"/>
    <property type="match status" value="1"/>
</dbReference>
<accession>A0A0A8HBG4</accession>
<feature type="domain" description="UPF0033" evidence="2">
    <location>
        <begin position="2"/>
        <end position="68"/>
    </location>
</feature>
<name>A0A0A8HBG4_9BACT</name>
<dbReference type="NCBIfam" id="TIGR03527">
    <property type="entry name" value="selenium_YedF"/>
    <property type="match status" value="1"/>
</dbReference>
<comment type="similarity">
    <text evidence="1">Belongs to the sulfur carrier protein TusA family.</text>
</comment>
<organism evidence="3 4">
    <name type="scientific">Campylobacter subantarcticus LMG 24374</name>
    <dbReference type="NCBI Taxonomy" id="1388751"/>
    <lineage>
        <taxon>Bacteria</taxon>
        <taxon>Pseudomonadati</taxon>
        <taxon>Campylobacterota</taxon>
        <taxon>Epsilonproteobacteria</taxon>
        <taxon>Campylobacterales</taxon>
        <taxon>Campylobacteraceae</taxon>
        <taxon>Campylobacter</taxon>
    </lineage>
</organism>
<dbReference type="SUPFAM" id="SSF64307">
    <property type="entry name" value="SirA-like"/>
    <property type="match status" value="1"/>
</dbReference>
<evidence type="ECO:0000259" key="2">
    <source>
        <dbReference type="Pfam" id="PF01206"/>
    </source>
</evidence>
<dbReference type="InterPro" id="IPR019870">
    <property type="entry name" value="Se_metab_YedF"/>
</dbReference>
<dbReference type="RefSeq" id="WP_039662924.1">
    <property type="nucleotide sequence ID" value="NZ_CP007772.1"/>
</dbReference>
<dbReference type="AlphaFoldDB" id="A0A0A8HBG4"/>
<reference evidence="3 4" key="1">
    <citation type="journal article" date="2014" name="Genome Biol. Evol.">
        <title>Comparative Genomics of the Campylobacter lari Group.</title>
        <authorList>
            <person name="Miller W.G."/>
            <person name="Yee E."/>
            <person name="Chapman M.H."/>
            <person name="Smith T.P."/>
            <person name="Bono J.L."/>
            <person name="Huynh S."/>
            <person name="Parker C.T."/>
            <person name="Vandamme P."/>
            <person name="Luong K."/>
            <person name="Korlach J."/>
        </authorList>
    </citation>
    <scope>NUCLEOTIDE SEQUENCE [LARGE SCALE GENOMIC DNA]</scope>
    <source>
        <strain evidence="3 4">LMG 24374</strain>
    </source>
</reference>
<dbReference type="Proteomes" id="UP000031135">
    <property type="component" value="Chromosome"/>
</dbReference>
<gene>
    <name evidence="3" type="primary">yedF</name>
    <name evidence="3" type="ORF">CSUB8521_0395</name>
</gene>